<dbReference type="KEGG" id="alkq:M9189_05430"/>
<dbReference type="GO" id="GO:0016757">
    <property type="term" value="F:glycosyltransferase activity"/>
    <property type="evidence" value="ECO:0007669"/>
    <property type="project" value="UniProtKB-KW"/>
</dbReference>
<keyword evidence="2" id="KW-0808">Transferase</keyword>
<proteinExistence type="predicted"/>
<organism evidence="2 3">
    <name type="scientific">Xiashengella succiniciproducens</name>
    <dbReference type="NCBI Taxonomy" id="2949635"/>
    <lineage>
        <taxon>Bacteria</taxon>
        <taxon>Pseudomonadati</taxon>
        <taxon>Bacteroidota</taxon>
        <taxon>Bacteroidia</taxon>
        <taxon>Marinilabiliales</taxon>
        <taxon>Marinilabiliaceae</taxon>
        <taxon>Xiashengella</taxon>
    </lineage>
</organism>
<evidence type="ECO:0000313" key="2">
    <source>
        <dbReference type="EMBL" id="URW80792.1"/>
    </source>
</evidence>
<keyword evidence="2" id="KW-0328">Glycosyltransferase</keyword>
<dbReference type="Proteomes" id="UP001056426">
    <property type="component" value="Chromosome"/>
</dbReference>
<sequence>MGRHKQVNIVIYESSAHGGCYKYAIELFKAYRQTKGVNKVSLLLPRNAEYGSSKDGVEKILLPDNKQGKKWHFLWRQFVNPWLLFQYLKRHNTDNMSRTFVLLNDFEQTSAPLWAPLFRLFLKKYWFGVFLHDADRDGYPPSPQFSAWCMKNMMRLMHIGLYHGSLPERTYYKNTKTLFQKVEHGLYAPAKPDEILRNQLSTWKQAFGGPILIIPGHIRAEKNYELAFEALKGKTNIGLIIAGSPANSTYSVRALKELATKWGVDKQLLWIEKYLTEEEMTAALQSADIVLLYYAASFHAQSGILNQVAPLKTPVITGKLENALTQTVEQYNLGWTIPADSASALSELLNKIHPQDIQADWEGYFASAAWENQTALVTSLIKTLPLQ</sequence>
<reference evidence="2" key="2">
    <citation type="submission" date="2022-06" db="EMBL/GenBank/DDBJ databases">
        <title>Xiashengella guii gen. nov. sp. nov., a bacterium isolated form anaerobic digestion tank.</title>
        <authorList>
            <person name="Huang H."/>
        </authorList>
    </citation>
    <scope>NUCLEOTIDE SEQUENCE</scope>
    <source>
        <strain evidence="2">Ai-910</strain>
    </source>
</reference>
<dbReference type="RefSeq" id="WP_250725214.1">
    <property type="nucleotide sequence ID" value="NZ_CP098400.1"/>
</dbReference>
<gene>
    <name evidence="2" type="ORF">M9189_05430</name>
</gene>
<evidence type="ECO:0000313" key="3">
    <source>
        <dbReference type="Proteomes" id="UP001056426"/>
    </source>
</evidence>
<feature type="domain" description="Glycosyl transferase family 1" evidence="1">
    <location>
        <begin position="209"/>
        <end position="352"/>
    </location>
</feature>
<reference evidence="2" key="1">
    <citation type="submission" date="2022-05" db="EMBL/GenBank/DDBJ databases">
        <authorList>
            <person name="Sun X."/>
        </authorList>
    </citation>
    <scope>NUCLEOTIDE SEQUENCE</scope>
    <source>
        <strain evidence="2">Ai-910</strain>
    </source>
</reference>
<dbReference type="Gene3D" id="3.40.50.2000">
    <property type="entry name" value="Glycogen Phosphorylase B"/>
    <property type="match status" value="1"/>
</dbReference>
<dbReference type="AlphaFoldDB" id="A0A9J6ZTU1"/>
<dbReference type="InterPro" id="IPR001296">
    <property type="entry name" value="Glyco_trans_1"/>
</dbReference>
<keyword evidence="3" id="KW-1185">Reference proteome</keyword>
<protein>
    <submittedName>
        <fullName evidence="2">Glycosyltransferase</fullName>
        <ecNumber evidence="2">2.4.-.-</ecNumber>
    </submittedName>
</protein>
<accession>A0A9J6ZTU1</accession>
<dbReference type="SUPFAM" id="SSF53756">
    <property type="entry name" value="UDP-Glycosyltransferase/glycogen phosphorylase"/>
    <property type="match status" value="1"/>
</dbReference>
<name>A0A9J6ZTU1_9BACT</name>
<dbReference type="Pfam" id="PF00534">
    <property type="entry name" value="Glycos_transf_1"/>
    <property type="match status" value="1"/>
</dbReference>
<dbReference type="EMBL" id="CP098400">
    <property type="protein sequence ID" value="URW80792.1"/>
    <property type="molecule type" value="Genomic_DNA"/>
</dbReference>
<dbReference type="EC" id="2.4.-.-" evidence="2"/>
<evidence type="ECO:0000259" key="1">
    <source>
        <dbReference type="Pfam" id="PF00534"/>
    </source>
</evidence>